<evidence type="ECO:0000313" key="3">
    <source>
        <dbReference type="EMBL" id="KRX03258.1"/>
    </source>
</evidence>
<evidence type="ECO:0008006" key="5">
    <source>
        <dbReference type="Google" id="ProtNLM"/>
    </source>
</evidence>
<keyword evidence="4" id="KW-1185">Reference proteome</keyword>
<reference evidence="3 4" key="1">
    <citation type="journal article" date="2015" name="Sci. Rep.">
        <title>Genome of the facultative scuticociliatosis pathogen Pseudocohnilembus persalinus provides insight into its virulence through horizontal gene transfer.</title>
        <authorList>
            <person name="Xiong J."/>
            <person name="Wang G."/>
            <person name="Cheng J."/>
            <person name="Tian M."/>
            <person name="Pan X."/>
            <person name="Warren A."/>
            <person name="Jiang C."/>
            <person name="Yuan D."/>
            <person name="Miao W."/>
        </authorList>
    </citation>
    <scope>NUCLEOTIDE SEQUENCE [LARGE SCALE GENOMIC DNA]</scope>
    <source>
        <strain evidence="3">36N120E</strain>
    </source>
</reference>
<dbReference type="Proteomes" id="UP000054937">
    <property type="component" value="Unassembled WGS sequence"/>
</dbReference>
<dbReference type="InterPro" id="IPR027417">
    <property type="entry name" value="P-loop_NTPase"/>
</dbReference>
<dbReference type="PANTHER" id="PTHR16184">
    <property type="entry name" value="ELONGATOR COMPLEX PROTEIN 6"/>
    <property type="match status" value="1"/>
</dbReference>
<comment type="similarity">
    <text evidence="2">Belongs to the ELP6 family.</text>
</comment>
<comment type="pathway">
    <text evidence="1">tRNA modification; 5-methoxycarbonylmethyl-2-thiouridine-tRNA biosynthesis.</text>
</comment>
<gene>
    <name evidence="3" type="ORF">PPERSA_09270</name>
</gene>
<dbReference type="UniPathway" id="UPA00988"/>
<dbReference type="Pfam" id="PF09807">
    <property type="entry name" value="ELP6"/>
    <property type="match status" value="1"/>
</dbReference>
<evidence type="ECO:0000256" key="2">
    <source>
        <dbReference type="ARBA" id="ARBA00008837"/>
    </source>
</evidence>
<dbReference type="OrthoDB" id="9995306at2759"/>
<accession>A0A0V0QM60</accession>
<evidence type="ECO:0000313" key="4">
    <source>
        <dbReference type="Proteomes" id="UP000054937"/>
    </source>
</evidence>
<dbReference type="GO" id="GO:0002098">
    <property type="term" value="P:tRNA wobble uridine modification"/>
    <property type="evidence" value="ECO:0007669"/>
    <property type="project" value="InterPro"/>
</dbReference>
<dbReference type="Gene3D" id="3.40.50.300">
    <property type="entry name" value="P-loop containing nucleotide triphosphate hydrolases"/>
    <property type="match status" value="1"/>
</dbReference>
<dbReference type="InterPro" id="IPR018627">
    <property type="entry name" value="ELP6"/>
</dbReference>
<comment type="caution">
    <text evidence="3">The sequence shown here is derived from an EMBL/GenBank/DDBJ whole genome shotgun (WGS) entry which is preliminary data.</text>
</comment>
<sequence length="277" mass="32405">MKKQMFHQISELIPEFPLQEEKTPKNQFFLIKDTIQNEANFIISSLLNFFIKKINLQQLESDTNKENQILFIGAHQNYAHYLATSKKMGCSLEGYITKKQLQYIDLMSEANDWIPQDLPYTEKTSVNFVQPPQMVKKLTFSEQNQEKTMQSLLNIVKDAIKDGKKQIIIDNLTSIYNCLDNKEIVFQFYSELHQIIKQQPDVNLYMLTTCLPDLKQLKIISLIERYADIIMEFQQNPSGYQQDVAGQLIIKFSNEKFFKFIVQLTENSVTISRSYQA</sequence>
<dbReference type="PANTHER" id="PTHR16184:SF6">
    <property type="entry name" value="ELONGATOR COMPLEX PROTEIN 6"/>
    <property type="match status" value="1"/>
</dbReference>
<dbReference type="EMBL" id="LDAU01000140">
    <property type="protein sequence ID" value="KRX03258.1"/>
    <property type="molecule type" value="Genomic_DNA"/>
</dbReference>
<protein>
    <recommendedName>
        <fullName evidence="5">Elongator complex protein 6</fullName>
    </recommendedName>
</protein>
<dbReference type="InParanoid" id="A0A0V0QM60"/>
<name>A0A0V0QM60_PSEPJ</name>
<proteinExistence type="inferred from homology"/>
<evidence type="ECO:0000256" key="1">
    <source>
        <dbReference type="ARBA" id="ARBA00005043"/>
    </source>
</evidence>
<dbReference type="GO" id="GO:0033588">
    <property type="term" value="C:elongator holoenzyme complex"/>
    <property type="evidence" value="ECO:0007669"/>
    <property type="project" value="InterPro"/>
</dbReference>
<organism evidence="3 4">
    <name type="scientific">Pseudocohnilembus persalinus</name>
    <name type="common">Ciliate</name>
    <dbReference type="NCBI Taxonomy" id="266149"/>
    <lineage>
        <taxon>Eukaryota</taxon>
        <taxon>Sar</taxon>
        <taxon>Alveolata</taxon>
        <taxon>Ciliophora</taxon>
        <taxon>Intramacronucleata</taxon>
        <taxon>Oligohymenophorea</taxon>
        <taxon>Scuticociliatia</taxon>
        <taxon>Philasterida</taxon>
        <taxon>Pseudocohnilembidae</taxon>
        <taxon>Pseudocohnilembus</taxon>
    </lineage>
</organism>
<dbReference type="AlphaFoldDB" id="A0A0V0QM60"/>